<evidence type="ECO:0000313" key="2">
    <source>
        <dbReference type="EMBL" id="CAH9084839.1"/>
    </source>
</evidence>
<dbReference type="Proteomes" id="UP001152523">
    <property type="component" value="Unassembled WGS sequence"/>
</dbReference>
<feature type="compositionally biased region" description="Basic and acidic residues" evidence="1">
    <location>
        <begin position="51"/>
        <end position="70"/>
    </location>
</feature>
<feature type="compositionally biased region" description="Low complexity" evidence="1">
    <location>
        <begin position="37"/>
        <end position="47"/>
    </location>
</feature>
<organism evidence="2 3">
    <name type="scientific">Cuscuta epithymum</name>
    <dbReference type="NCBI Taxonomy" id="186058"/>
    <lineage>
        <taxon>Eukaryota</taxon>
        <taxon>Viridiplantae</taxon>
        <taxon>Streptophyta</taxon>
        <taxon>Embryophyta</taxon>
        <taxon>Tracheophyta</taxon>
        <taxon>Spermatophyta</taxon>
        <taxon>Magnoliopsida</taxon>
        <taxon>eudicotyledons</taxon>
        <taxon>Gunneridae</taxon>
        <taxon>Pentapetalae</taxon>
        <taxon>asterids</taxon>
        <taxon>lamiids</taxon>
        <taxon>Solanales</taxon>
        <taxon>Convolvulaceae</taxon>
        <taxon>Cuscuteae</taxon>
        <taxon>Cuscuta</taxon>
        <taxon>Cuscuta subgen. Cuscuta</taxon>
    </lineage>
</organism>
<protein>
    <submittedName>
        <fullName evidence="2">Uncharacterized protein</fullName>
    </submittedName>
</protein>
<comment type="caution">
    <text evidence="2">The sequence shown here is derived from an EMBL/GenBank/DDBJ whole genome shotgun (WGS) entry which is preliminary data.</text>
</comment>
<dbReference type="AlphaFoldDB" id="A0AAV0CWV8"/>
<reference evidence="2" key="1">
    <citation type="submission" date="2022-07" db="EMBL/GenBank/DDBJ databases">
        <authorList>
            <person name="Macas J."/>
            <person name="Novak P."/>
            <person name="Neumann P."/>
        </authorList>
    </citation>
    <scope>NUCLEOTIDE SEQUENCE</scope>
</reference>
<gene>
    <name evidence="2" type="ORF">CEPIT_LOCUS9072</name>
</gene>
<keyword evidence="3" id="KW-1185">Reference proteome</keyword>
<evidence type="ECO:0000313" key="3">
    <source>
        <dbReference type="Proteomes" id="UP001152523"/>
    </source>
</evidence>
<accession>A0AAV0CWV8</accession>
<evidence type="ECO:0000256" key="1">
    <source>
        <dbReference type="SAM" id="MobiDB-lite"/>
    </source>
</evidence>
<proteinExistence type="predicted"/>
<feature type="region of interest" description="Disordered" evidence="1">
    <location>
        <begin position="31"/>
        <end position="88"/>
    </location>
</feature>
<dbReference type="EMBL" id="CAMAPF010000048">
    <property type="protein sequence ID" value="CAH9084839.1"/>
    <property type="molecule type" value="Genomic_DNA"/>
</dbReference>
<sequence>MNTDPKVLALYSSKINAVEEEDEFTRLAKEFSGSGTGVQSSQQSVSSPLLTKEKRGDLKVDTEKLKRDLFGDSSTSTSGKKLKGVKKE</sequence>
<name>A0AAV0CWV8_9ASTE</name>